<name>A0A066VC63_TILAU</name>
<keyword evidence="1" id="KW-0732">Signal</keyword>
<gene>
    <name evidence="2" type="ORF">K437DRAFT_259183</name>
</gene>
<feature type="signal peptide" evidence="1">
    <location>
        <begin position="1"/>
        <end position="19"/>
    </location>
</feature>
<reference evidence="2 3" key="1">
    <citation type="submission" date="2014-05" db="EMBL/GenBank/DDBJ databases">
        <title>Draft genome sequence of a rare smut relative, Tilletiaria anomala UBC 951.</title>
        <authorList>
            <consortium name="DOE Joint Genome Institute"/>
            <person name="Toome M."/>
            <person name="Kuo A."/>
            <person name="Henrissat B."/>
            <person name="Lipzen A."/>
            <person name="Tritt A."/>
            <person name="Yoshinaga Y."/>
            <person name="Zane M."/>
            <person name="Barry K."/>
            <person name="Grigoriev I.V."/>
            <person name="Spatafora J.W."/>
            <person name="Aimea M.C."/>
        </authorList>
    </citation>
    <scope>NUCLEOTIDE SEQUENCE [LARGE SCALE GENOMIC DNA]</scope>
    <source>
        <strain evidence="2 3">UBC 951</strain>
    </source>
</reference>
<feature type="chain" id="PRO_5001631918" evidence="1">
    <location>
        <begin position="20"/>
        <end position="144"/>
    </location>
</feature>
<dbReference type="GeneID" id="25265181"/>
<comment type="caution">
    <text evidence="2">The sequence shown here is derived from an EMBL/GenBank/DDBJ whole genome shotgun (WGS) entry which is preliminary data.</text>
</comment>
<dbReference type="EMBL" id="JMSN01000109">
    <property type="protein sequence ID" value="KDN39076.1"/>
    <property type="molecule type" value="Genomic_DNA"/>
</dbReference>
<organism evidence="2 3">
    <name type="scientific">Tilletiaria anomala (strain ATCC 24038 / CBS 436.72 / UBC 951)</name>
    <dbReference type="NCBI Taxonomy" id="1037660"/>
    <lineage>
        <taxon>Eukaryota</taxon>
        <taxon>Fungi</taxon>
        <taxon>Dikarya</taxon>
        <taxon>Basidiomycota</taxon>
        <taxon>Ustilaginomycotina</taxon>
        <taxon>Exobasidiomycetes</taxon>
        <taxon>Georgefischeriales</taxon>
        <taxon>Tilletiariaceae</taxon>
        <taxon>Tilletiaria</taxon>
    </lineage>
</organism>
<dbReference type="InParanoid" id="A0A066VC63"/>
<dbReference type="RefSeq" id="XP_013240914.1">
    <property type="nucleotide sequence ID" value="XM_013385460.1"/>
</dbReference>
<evidence type="ECO:0000313" key="3">
    <source>
        <dbReference type="Proteomes" id="UP000027361"/>
    </source>
</evidence>
<dbReference type="AlphaFoldDB" id="A0A066VC63"/>
<keyword evidence="3" id="KW-1185">Reference proteome</keyword>
<dbReference type="HOGENOM" id="CLU_1797795_0_0_1"/>
<accession>A0A066VC63</accession>
<dbReference type="OrthoDB" id="3361452at2759"/>
<dbReference type="Proteomes" id="UP000027361">
    <property type="component" value="Unassembled WGS sequence"/>
</dbReference>
<evidence type="ECO:0000313" key="2">
    <source>
        <dbReference type="EMBL" id="KDN39076.1"/>
    </source>
</evidence>
<evidence type="ECO:0000256" key="1">
    <source>
        <dbReference type="SAM" id="SignalP"/>
    </source>
</evidence>
<protein>
    <submittedName>
        <fullName evidence="2">Uncharacterized protein</fullName>
    </submittedName>
</protein>
<proteinExistence type="predicted"/>
<sequence>MRLTAIFASLLLVSTSVLAVPAELQIRADPPKGLIQNVGQLVAAIEKGAGITGLRGKIDETFGGNICKLENAVGLTKVEKAVGLTDDKIPDGILEKVLHLVKALDDAVGGSALEGKLNKALHGGPAAVQKVLGVAYLRSVLGIE</sequence>